<gene>
    <name evidence="3" type="ORF">Pyn_08215</name>
</gene>
<dbReference type="EMBL" id="PJQY01002244">
    <property type="protein sequence ID" value="PQP95457.1"/>
    <property type="molecule type" value="Genomic_DNA"/>
</dbReference>
<dbReference type="InterPro" id="IPR039391">
    <property type="entry name" value="Phytocyanin-like"/>
</dbReference>
<evidence type="ECO:0000259" key="2">
    <source>
        <dbReference type="PROSITE" id="PS51485"/>
    </source>
</evidence>
<evidence type="ECO:0000313" key="3">
    <source>
        <dbReference type="EMBL" id="PQP95457.1"/>
    </source>
</evidence>
<dbReference type="OrthoDB" id="1160493at2759"/>
<dbReference type="AlphaFoldDB" id="A0A314XVS4"/>
<reference evidence="3 4" key="1">
    <citation type="submission" date="2018-02" db="EMBL/GenBank/DDBJ databases">
        <title>Draft genome of wild Prunus yedoensis var. nudiflora.</title>
        <authorList>
            <person name="Baek S."/>
            <person name="Kim J.-H."/>
            <person name="Choi K."/>
            <person name="Kim G.-B."/>
            <person name="Cho A."/>
            <person name="Jang H."/>
            <person name="Shin C.-H."/>
            <person name="Yu H.-J."/>
            <person name="Mun J.-H."/>
        </authorList>
    </citation>
    <scope>NUCLEOTIDE SEQUENCE [LARGE SCALE GENOMIC DNA]</scope>
    <source>
        <strain evidence="4">cv. Jeju island</strain>
        <tissue evidence="3">Leaf</tissue>
    </source>
</reference>
<dbReference type="SUPFAM" id="SSF49503">
    <property type="entry name" value="Cupredoxins"/>
    <property type="match status" value="1"/>
</dbReference>
<keyword evidence="4" id="KW-1185">Reference proteome</keyword>
<dbReference type="PROSITE" id="PS51485">
    <property type="entry name" value="PHYTOCYANIN"/>
    <property type="match status" value="1"/>
</dbReference>
<dbReference type="PANTHER" id="PTHR33021:SF325">
    <property type="entry name" value="PHYTOCYANIN DOMAIN-CONTAINING PROTEIN"/>
    <property type="match status" value="1"/>
</dbReference>
<evidence type="ECO:0000256" key="1">
    <source>
        <dbReference type="SAM" id="SignalP"/>
    </source>
</evidence>
<dbReference type="PANTHER" id="PTHR33021">
    <property type="entry name" value="BLUE COPPER PROTEIN"/>
    <property type="match status" value="1"/>
</dbReference>
<dbReference type="InterPro" id="IPR008972">
    <property type="entry name" value="Cupredoxin"/>
</dbReference>
<dbReference type="InterPro" id="IPR003245">
    <property type="entry name" value="Phytocyanin_dom"/>
</dbReference>
<accession>A0A314XVS4</accession>
<dbReference type="GO" id="GO:0009055">
    <property type="term" value="F:electron transfer activity"/>
    <property type="evidence" value="ECO:0007669"/>
    <property type="project" value="InterPro"/>
</dbReference>
<dbReference type="Proteomes" id="UP000250321">
    <property type="component" value="Unassembled WGS sequence"/>
</dbReference>
<evidence type="ECO:0000313" key="4">
    <source>
        <dbReference type="Proteomes" id="UP000250321"/>
    </source>
</evidence>
<feature type="domain" description="Phytocyanin" evidence="2">
    <location>
        <begin position="29"/>
        <end position="145"/>
    </location>
</feature>
<dbReference type="STRING" id="2094558.A0A314XVS4"/>
<feature type="signal peptide" evidence="1">
    <location>
        <begin position="1"/>
        <end position="28"/>
    </location>
</feature>
<comment type="caution">
    <text evidence="3">The sequence shown here is derived from an EMBL/GenBank/DDBJ whole genome shotgun (WGS) entry which is preliminary data.</text>
</comment>
<sequence length="162" mass="17001">MMAKSMNVSNVLVLVIAAAVFALHGTEAAQYTVGDELGWTIPPGGAATYASWAAKHSLVVFDILTFNFAVGEQDLALVTKEDFDACNTADQGMYYLTCTFAGHCAKGQKIALYFAPSGGSPSPSPAAGQSQSQSADDAAAVKFVSKKEYGFKKLMPGTMKSL</sequence>
<feature type="chain" id="PRO_5016251222" evidence="1">
    <location>
        <begin position="29"/>
        <end position="162"/>
    </location>
</feature>
<dbReference type="GO" id="GO:0005886">
    <property type="term" value="C:plasma membrane"/>
    <property type="evidence" value="ECO:0007669"/>
    <property type="project" value="TreeGrafter"/>
</dbReference>
<protein>
    <submittedName>
        <fullName evidence="3">Umecyanin</fullName>
    </submittedName>
</protein>
<proteinExistence type="predicted"/>
<dbReference type="Pfam" id="PF02298">
    <property type="entry name" value="Cu_bind_like"/>
    <property type="match status" value="1"/>
</dbReference>
<name>A0A314XVS4_PRUYE</name>
<organism evidence="3 4">
    <name type="scientific">Prunus yedoensis var. nudiflora</name>
    <dbReference type="NCBI Taxonomy" id="2094558"/>
    <lineage>
        <taxon>Eukaryota</taxon>
        <taxon>Viridiplantae</taxon>
        <taxon>Streptophyta</taxon>
        <taxon>Embryophyta</taxon>
        <taxon>Tracheophyta</taxon>
        <taxon>Spermatophyta</taxon>
        <taxon>Magnoliopsida</taxon>
        <taxon>eudicotyledons</taxon>
        <taxon>Gunneridae</taxon>
        <taxon>Pentapetalae</taxon>
        <taxon>rosids</taxon>
        <taxon>fabids</taxon>
        <taxon>Rosales</taxon>
        <taxon>Rosaceae</taxon>
        <taxon>Amygdaloideae</taxon>
        <taxon>Amygdaleae</taxon>
        <taxon>Prunus</taxon>
    </lineage>
</organism>
<keyword evidence="1" id="KW-0732">Signal</keyword>
<dbReference type="Gene3D" id="2.60.40.420">
    <property type="entry name" value="Cupredoxins - blue copper proteins"/>
    <property type="match status" value="1"/>
</dbReference>